<reference evidence="2" key="1">
    <citation type="submission" date="2024-06" db="EMBL/GenBank/DDBJ databases">
        <title>Streptomyces sp. strain HUAS MG91 genome sequences.</title>
        <authorList>
            <person name="Mo P."/>
        </authorList>
    </citation>
    <scope>NUCLEOTIDE SEQUENCE</scope>
    <source>
        <strain evidence="2">HUAS MG91</strain>
    </source>
</reference>
<dbReference type="KEGG" id="stac:ABII15_04355"/>
<evidence type="ECO:0000256" key="1">
    <source>
        <dbReference type="SAM" id="MobiDB-lite"/>
    </source>
</evidence>
<feature type="region of interest" description="Disordered" evidence="1">
    <location>
        <begin position="31"/>
        <end position="60"/>
    </location>
</feature>
<dbReference type="RefSeq" id="WP_353940934.1">
    <property type="nucleotide sequence ID" value="NZ_CP159534.1"/>
</dbReference>
<dbReference type="EMBL" id="CP159534">
    <property type="protein sequence ID" value="XCJ69249.1"/>
    <property type="molecule type" value="Genomic_DNA"/>
</dbReference>
<gene>
    <name evidence="2" type="ORF">ABII15_04355</name>
</gene>
<proteinExistence type="predicted"/>
<accession>A0AAU8IL54</accession>
<sequence length="60" mass="6075">MDEVLGPVTVGSASHGLVGVLSGEGFVEVARRTPERPGTRLPLTGPGVTPDAERAPAPGR</sequence>
<name>A0AAU8IL54_9ACTN</name>
<evidence type="ECO:0000313" key="2">
    <source>
        <dbReference type="EMBL" id="XCJ69249.1"/>
    </source>
</evidence>
<dbReference type="AlphaFoldDB" id="A0AAU8IL54"/>
<organism evidence="2">
    <name type="scientific">Streptomyces tabacisoli</name>
    <dbReference type="NCBI Taxonomy" id="3156398"/>
    <lineage>
        <taxon>Bacteria</taxon>
        <taxon>Bacillati</taxon>
        <taxon>Actinomycetota</taxon>
        <taxon>Actinomycetes</taxon>
        <taxon>Kitasatosporales</taxon>
        <taxon>Streptomycetaceae</taxon>
        <taxon>Streptomyces</taxon>
    </lineage>
</organism>
<protein>
    <submittedName>
        <fullName evidence="2">Uncharacterized protein</fullName>
    </submittedName>
</protein>